<feature type="compositionally biased region" description="Basic and acidic residues" evidence="1">
    <location>
        <begin position="49"/>
        <end position="58"/>
    </location>
</feature>
<protein>
    <submittedName>
        <fullName evidence="2">Uncharacterized protein</fullName>
    </submittedName>
</protein>
<evidence type="ECO:0000256" key="1">
    <source>
        <dbReference type="SAM" id="MobiDB-lite"/>
    </source>
</evidence>
<dbReference type="Proteomes" id="UP001259832">
    <property type="component" value="Unassembled WGS sequence"/>
</dbReference>
<name>A0AAD9G474_9STRA</name>
<dbReference type="AlphaFoldDB" id="A0AAD9G474"/>
<feature type="compositionally biased region" description="Acidic residues" evidence="1">
    <location>
        <begin position="19"/>
        <end position="36"/>
    </location>
</feature>
<accession>A0AAD9G474</accession>
<organism evidence="2 3">
    <name type="scientific">Phytophthora citrophthora</name>
    <dbReference type="NCBI Taxonomy" id="4793"/>
    <lineage>
        <taxon>Eukaryota</taxon>
        <taxon>Sar</taxon>
        <taxon>Stramenopiles</taxon>
        <taxon>Oomycota</taxon>
        <taxon>Peronosporomycetes</taxon>
        <taxon>Peronosporales</taxon>
        <taxon>Peronosporaceae</taxon>
        <taxon>Phytophthora</taxon>
    </lineage>
</organism>
<keyword evidence="3" id="KW-1185">Reference proteome</keyword>
<sequence>MSTTTKAIAMLSDSHVEELTSDWEVETEEHEEEDVFGNEVTATAEESETDQHAGDGVHLDHGEVLRSGIAELLAQRETPRQAETSSDTGPARMGDAYIASLRDNSSLNVSIAEQVASAYDKKGEYGIFSLFFTVTSKDRLRK</sequence>
<feature type="region of interest" description="Disordered" evidence="1">
    <location>
        <begin position="1"/>
        <end position="58"/>
    </location>
</feature>
<evidence type="ECO:0000313" key="3">
    <source>
        <dbReference type="Proteomes" id="UP001259832"/>
    </source>
</evidence>
<proteinExistence type="predicted"/>
<reference evidence="2" key="1">
    <citation type="submission" date="2023-08" db="EMBL/GenBank/DDBJ databases">
        <title>Reference Genome Resource for the Citrus Pathogen Phytophthora citrophthora.</title>
        <authorList>
            <person name="Moller H."/>
            <person name="Coetzee B."/>
            <person name="Rose L.J."/>
            <person name="Van Niekerk J.M."/>
        </authorList>
    </citation>
    <scope>NUCLEOTIDE SEQUENCE</scope>
    <source>
        <strain evidence="2">STE-U-9442</strain>
    </source>
</reference>
<feature type="region of interest" description="Disordered" evidence="1">
    <location>
        <begin position="73"/>
        <end position="96"/>
    </location>
</feature>
<gene>
    <name evidence="2" type="ORF">P3T76_012791</name>
</gene>
<dbReference type="EMBL" id="JASMQC010000032">
    <property type="protein sequence ID" value="KAK1931859.1"/>
    <property type="molecule type" value="Genomic_DNA"/>
</dbReference>
<comment type="caution">
    <text evidence="2">The sequence shown here is derived from an EMBL/GenBank/DDBJ whole genome shotgun (WGS) entry which is preliminary data.</text>
</comment>
<evidence type="ECO:0000313" key="2">
    <source>
        <dbReference type="EMBL" id="KAK1931859.1"/>
    </source>
</evidence>